<dbReference type="GO" id="GO:0032183">
    <property type="term" value="F:SUMO binding"/>
    <property type="evidence" value="ECO:0007669"/>
    <property type="project" value="TreeGrafter"/>
</dbReference>
<evidence type="ECO:0000256" key="3">
    <source>
        <dbReference type="ARBA" id="ARBA00022833"/>
    </source>
</evidence>
<gene>
    <name evidence="7" type="ORF">M5D96_009189</name>
</gene>
<keyword evidence="2 4" id="KW-0863">Zinc-finger</keyword>
<dbReference type="GO" id="GO:0008270">
    <property type="term" value="F:zinc ion binding"/>
    <property type="evidence" value="ECO:0007669"/>
    <property type="project" value="UniProtKB-KW"/>
</dbReference>
<name>A0A9P9YJL1_9MUSC</name>
<dbReference type="InterPro" id="IPR001841">
    <property type="entry name" value="Znf_RING"/>
</dbReference>
<dbReference type="PANTHER" id="PTHR47094:SF1">
    <property type="entry name" value="RING-TYPE E3 UBIQUITIN TRANSFERASE"/>
    <property type="match status" value="1"/>
</dbReference>
<dbReference type="AlphaFoldDB" id="A0A9P9YJL1"/>
<dbReference type="PANTHER" id="PTHR47094">
    <property type="entry name" value="ELFLESS, ISOFORM B"/>
    <property type="match status" value="1"/>
</dbReference>
<feature type="region of interest" description="Disordered" evidence="5">
    <location>
        <begin position="1"/>
        <end position="22"/>
    </location>
</feature>
<keyword evidence="8" id="KW-1185">Reference proteome</keyword>
<evidence type="ECO:0000256" key="2">
    <source>
        <dbReference type="ARBA" id="ARBA00022771"/>
    </source>
</evidence>
<evidence type="ECO:0000313" key="8">
    <source>
        <dbReference type="Proteomes" id="UP001059596"/>
    </source>
</evidence>
<evidence type="ECO:0000259" key="6">
    <source>
        <dbReference type="PROSITE" id="PS50089"/>
    </source>
</evidence>
<dbReference type="Pfam" id="PF00097">
    <property type="entry name" value="zf-C3HC4"/>
    <property type="match status" value="1"/>
</dbReference>
<dbReference type="InterPro" id="IPR049627">
    <property type="entry name" value="SLX8"/>
</dbReference>
<keyword evidence="1" id="KW-0479">Metal-binding</keyword>
<dbReference type="GO" id="GO:0140082">
    <property type="term" value="F:SUMO-ubiquitin ligase activity"/>
    <property type="evidence" value="ECO:0007669"/>
    <property type="project" value="TreeGrafter"/>
</dbReference>
<dbReference type="InterPro" id="IPR018957">
    <property type="entry name" value="Znf_C3HC4_RING-type"/>
</dbReference>
<proteinExistence type="predicted"/>
<feature type="domain" description="RING-type" evidence="6">
    <location>
        <begin position="32"/>
        <end position="70"/>
    </location>
</feature>
<dbReference type="InterPro" id="IPR017907">
    <property type="entry name" value="Znf_RING_CS"/>
</dbReference>
<accession>A0A9P9YJL1</accession>
<dbReference type="GO" id="GO:0060255">
    <property type="term" value="P:regulation of macromolecule metabolic process"/>
    <property type="evidence" value="ECO:0007669"/>
    <property type="project" value="UniProtKB-ARBA"/>
</dbReference>
<evidence type="ECO:0000313" key="7">
    <source>
        <dbReference type="EMBL" id="KAI8038148.1"/>
    </source>
</evidence>
<organism evidence="7 8">
    <name type="scientific">Drosophila gunungcola</name>
    <name type="common">fruit fly</name>
    <dbReference type="NCBI Taxonomy" id="103775"/>
    <lineage>
        <taxon>Eukaryota</taxon>
        <taxon>Metazoa</taxon>
        <taxon>Ecdysozoa</taxon>
        <taxon>Arthropoda</taxon>
        <taxon>Hexapoda</taxon>
        <taxon>Insecta</taxon>
        <taxon>Pterygota</taxon>
        <taxon>Neoptera</taxon>
        <taxon>Endopterygota</taxon>
        <taxon>Diptera</taxon>
        <taxon>Brachycera</taxon>
        <taxon>Muscomorpha</taxon>
        <taxon>Ephydroidea</taxon>
        <taxon>Drosophilidae</taxon>
        <taxon>Drosophila</taxon>
        <taxon>Sophophora</taxon>
    </lineage>
</organism>
<comment type="caution">
    <text evidence="7">The sequence shown here is derived from an EMBL/GenBank/DDBJ whole genome shotgun (WGS) entry which is preliminary data.</text>
</comment>
<reference evidence="7" key="1">
    <citation type="journal article" date="2023" name="Genome Biol. Evol.">
        <title>Long-read-based Genome Assembly of Drosophila gunungcola Reveals Fewer Chemosensory Genes in Flower-breeding Species.</title>
        <authorList>
            <person name="Negi A."/>
            <person name="Liao B.Y."/>
            <person name="Yeh S.D."/>
        </authorList>
    </citation>
    <scope>NUCLEOTIDE SEQUENCE</scope>
    <source>
        <strain evidence="7">Sukarami</strain>
    </source>
</reference>
<dbReference type="GO" id="GO:0006511">
    <property type="term" value="P:ubiquitin-dependent protein catabolic process"/>
    <property type="evidence" value="ECO:0007669"/>
    <property type="project" value="TreeGrafter"/>
</dbReference>
<protein>
    <recommendedName>
        <fullName evidence="6">RING-type domain-containing protein</fullName>
    </recommendedName>
</protein>
<evidence type="ECO:0000256" key="5">
    <source>
        <dbReference type="SAM" id="MobiDB-lite"/>
    </source>
</evidence>
<evidence type="ECO:0000256" key="1">
    <source>
        <dbReference type="ARBA" id="ARBA00022723"/>
    </source>
</evidence>
<keyword evidence="3" id="KW-0862">Zinc</keyword>
<dbReference type="GO" id="GO:0033768">
    <property type="term" value="C:SUMO-targeted ubiquitin ligase complex"/>
    <property type="evidence" value="ECO:0007669"/>
    <property type="project" value="TreeGrafter"/>
</dbReference>
<sequence>MVVPQRAAGGSEPGQPRKEGHLLDGNGKIYRCPICHKPPVEKVVTNCGHLFCLGCLTNVLQAGPWCPRCQTEVYRVQRVFT</sequence>
<dbReference type="GO" id="GO:0061630">
    <property type="term" value="F:ubiquitin protein ligase activity"/>
    <property type="evidence" value="ECO:0007669"/>
    <property type="project" value="InterPro"/>
</dbReference>
<dbReference type="InterPro" id="IPR013083">
    <property type="entry name" value="Znf_RING/FYVE/PHD"/>
</dbReference>
<evidence type="ECO:0000256" key="4">
    <source>
        <dbReference type="PROSITE-ProRule" id="PRU00175"/>
    </source>
</evidence>
<dbReference type="PROSITE" id="PS50089">
    <property type="entry name" value="ZF_RING_2"/>
    <property type="match status" value="1"/>
</dbReference>
<dbReference type="Proteomes" id="UP001059596">
    <property type="component" value="Unassembled WGS sequence"/>
</dbReference>
<dbReference type="Gene3D" id="3.30.40.10">
    <property type="entry name" value="Zinc/RING finger domain, C3HC4 (zinc finger)"/>
    <property type="match status" value="1"/>
</dbReference>
<dbReference type="EMBL" id="JAMKOV010000009">
    <property type="protein sequence ID" value="KAI8038148.1"/>
    <property type="molecule type" value="Genomic_DNA"/>
</dbReference>
<dbReference type="PROSITE" id="PS00518">
    <property type="entry name" value="ZF_RING_1"/>
    <property type="match status" value="1"/>
</dbReference>
<dbReference type="SUPFAM" id="SSF57850">
    <property type="entry name" value="RING/U-box"/>
    <property type="match status" value="1"/>
</dbReference>
<dbReference type="SMART" id="SM00184">
    <property type="entry name" value="RING"/>
    <property type="match status" value="1"/>
</dbReference>